<dbReference type="GO" id="GO:0003735">
    <property type="term" value="F:structural constituent of ribosome"/>
    <property type="evidence" value="ECO:0007669"/>
    <property type="project" value="InterPro"/>
</dbReference>
<sequence>MISKQLVKKNIYYRRSFDHFVYHHIFFKSVSGNLFFSRKIFYKFFEFFMNYIFYTKIYKHCLMTYRRRGILNYFCLSRMMFKYYAVHGYLSGVQKLSW</sequence>
<evidence type="ECO:0000313" key="4">
    <source>
        <dbReference type="EMBL" id="QPL15630.1"/>
    </source>
</evidence>
<dbReference type="InterPro" id="IPR043140">
    <property type="entry name" value="Ribosomal_uS14_sf"/>
</dbReference>
<dbReference type="Pfam" id="PF00253">
    <property type="entry name" value="Ribosomal_S14"/>
    <property type="match status" value="1"/>
</dbReference>
<dbReference type="GO" id="GO:0005840">
    <property type="term" value="C:ribosome"/>
    <property type="evidence" value="ECO:0007669"/>
    <property type="project" value="UniProtKB-KW"/>
</dbReference>
<dbReference type="InterPro" id="IPR001209">
    <property type="entry name" value="Ribosomal_uS14"/>
</dbReference>
<dbReference type="EMBL" id="MT843578">
    <property type="protein sequence ID" value="QPL15630.1"/>
    <property type="molecule type" value="Genomic_DNA"/>
</dbReference>
<dbReference type="AlphaFoldDB" id="A0A7T0M432"/>
<evidence type="ECO:0000256" key="1">
    <source>
        <dbReference type="ARBA" id="ARBA00009083"/>
    </source>
</evidence>
<keyword evidence="2 4" id="KW-0689">Ribosomal protein</keyword>
<gene>
    <name evidence="4" type="primary">rps14</name>
</gene>
<keyword evidence="4" id="KW-0496">Mitochondrion</keyword>
<comment type="similarity">
    <text evidence="1">Belongs to the universal ribosomal protein uS14 family.</text>
</comment>
<accession>A0A7T0M432</accession>
<dbReference type="GO" id="GO:0006412">
    <property type="term" value="P:translation"/>
    <property type="evidence" value="ECO:0007669"/>
    <property type="project" value="InterPro"/>
</dbReference>
<evidence type="ECO:0000256" key="3">
    <source>
        <dbReference type="ARBA" id="ARBA00023274"/>
    </source>
</evidence>
<reference evidence="4" key="1">
    <citation type="journal article" date="2021" name="Genome Biol.">
        <title>Evolutionary history of mitochondrial genomes in Discoba, including the extreme halophile Pleurostomum flabellatum (Heterolobosea).</title>
        <authorList>
            <person name="Ettahi K."/>
            <person name="Lhee D.H."/>
            <person name="Sung J.Y."/>
            <person name="Simpson A.G.B."/>
            <person name="Park J.S."/>
            <person name="Yoon H.S."/>
        </authorList>
    </citation>
    <scope>NUCLEOTIDE SEQUENCE</scope>
</reference>
<organism evidence="4">
    <name type="scientific">Pleurostomum flabellatum</name>
    <dbReference type="NCBI Taxonomy" id="405751"/>
    <lineage>
        <taxon>Eukaryota</taxon>
        <taxon>Discoba</taxon>
        <taxon>Heterolobosea</taxon>
        <taxon>Tulamoebidae</taxon>
        <taxon>Pleurostomum</taxon>
    </lineage>
</organism>
<keyword evidence="3" id="KW-0687">Ribonucleoprotein</keyword>
<evidence type="ECO:0000256" key="2">
    <source>
        <dbReference type="ARBA" id="ARBA00022980"/>
    </source>
</evidence>
<protein>
    <submittedName>
        <fullName evidence="4">40S ribosomal protein S14</fullName>
    </submittedName>
</protein>
<geneLocation type="mitochondrion" evidence="4"/>
<dbReference type="SUPFAM" id="SSF57716">
    <property type="entry name" value="Glucocorticoid receptor-like (DNA-binding domain)"/>
    <property type="match status" value="1"/>
</dbReference>
<dbReference type="Gene3D" id="4.10.830.10">
    <property type="entry name" value="30s Ribosomal Protein S14, Chain N"/>
    <property type="match status" value="1"/>
</dbReference>
<name>A0A7T0M432_9EUKA</name>
<dbReference type="GO" id="GO:1990904">
    <property type="term" value="C:ribonucleoprotein complex"/>
    <property type="evidence" value="ECO:0007669"/>
    <property type="project" value="UniProtKB-KW"/>
</dbReference>
<proteinExistence type="inferred from homology"/>
<dbReference type="RefSeq" id="YP_010049286.1">
    <property type="nucleotide sequence ID" value="NC_054363.1"/>
</dbReference>
<dbReference type="GeneID" id="63660912"/>